<sequence length="128" mass="14162">MAMKGGGRKVEPMPMRNICLLEDAMVLECKPYECRCGLVGIALTLCGLRRVTKCLELSWWTLNSEDAVHHGRRRITDRCSTLEIKRRRTSVVTSGSLCTSQKLEKSVQEALSLAAAQQSGPLSVQALQ</sequence>
<gene>
    <name evidence="1" type="ORF">PAXRUDRAFT_835681</name>
</gene>
<keyword evidence="2" id="KW-1185">Reference proteome</keyword>
<accession>A0A0D0BVN4</accession>
<evidence type="ECO:0000313" key="1">
    <source>
        <dbReference type="EMBL" id="KIK75422.1"/>
    </source>
</evidence>
<dbReference type="InParanoid" id="A0A0D0BVN4"/>
<protein>
    <submittedName>
        <fullName evidence="1">Uncharacterized protein</fullName>
    </submittedName>
</protein>
<proteinExistence type="predicted"/>
<organism evidence="1 2">
    <name type="scientific">Paxillus rubicundulus Ve08.2h10</name>
    <dbReference type="NCBI Taxonomy" id="930991"/>
    <lineage>
        <taxon>Eukaryota</taxon>
        <taxon>Fungi</taxon>
        <taxon>Dikarya</taxon>
        <taxon>Basidiomycota</taxon>
        <taxon>Agaricomycotina</taxon>
        <taxon>Agaricomycetes</taxon>
        <taxon>Agaricomycetidae</taxon>
        <taxon>Boletales</taxon>
        <taxon>Paxilineae</taxon>
        <taxon>Paxillaceae</taxon>
        <taxon>Paxillus</taxon>
    </lineage>
</organism>
<dbReference type="Proteomes" id="UP000054538">
    <property type="component" value="Unassembled WGS sequence"/>
</dbReference>
<dbReference type="EMBL" id="KN828122">
    <property type="protein sequence ID" value="KIK75422.1"/>
    <property type="molecule type" value="Genomic_DNA"/>
</dbReference>
<dbReference type="HOGENOM" id="CLU_1960288_0_0_1"/>
<dbReference type="AlphaFoldDB" id="A0A0D0BVN4"/>
<reference evidence="1 2" key="1">
    <citation type="submission" date="2014-04" db="EMBL/GenBank/DDBJ databases">
        <authorList>
            <consortium name="DOE Joint Genome Institute"/>
            <person name="Kuo A."/>
            <person name="Kohler A."/>
            <person name="Jargeat P."/>
            <person name="Nagy L.G."/>
            <person name="Floudas D."/>
            <person name="Copeland A."/>
            <person name="Barry K.W."/>
            <person name="Cichocki N."/>
            <person name="Veneault-Fourrey C."/>
            <person name="LaButti K."/>
            <person name="Lindquist E.A."/>
            <person name="Lipzen A."/>
            <person name="Lundell T."/>
            <person name="Morin E."/>
            <person name="Murat C."/>
            <person name="Sun H."/>
            <person name="Tunlid A."/>
            <person name="Henrissat B."/>
            <person name="Grigoriev I.V."/>
            <person name="Hibbett D.S."/>
            <person name="Martin F."/>
            <person name="Nordberg H.P."/>
            <person name="Cantor M.N."/>
            <person name="Hua S.X."/>
        </authorList>
    </citation>
    <scope>NUCLEOTIDE SEQUENCE [LARGE SCALE GENOMIC DNA]</scope>
    <source>
        <strain evidence="1 2">Ve08.2h10</strain>
    </source>
</reference>
<name>A0A0D0BVN4_9AGAM</name>
<reference evidence="2" key="2">
    <citation type="submission" date="2015-01" db="EMBL/GenBank/DDBJ databases">
        <title>Evolutionary Origins and Diversification of the Mycorrhizal Mutualists.</title>
        <authorList>
            <consortium name="DOE Joint Genome Institute"/>
            <consortium name="Mycorrhizal Genomics Consortium"/>
            <person name="Kohler A."/>
            <person name="Kuo A."/>
            <person name="Nagy L.G."/>
            <person name="Floudas D."/>
            <person name="Copeland A."/>
            <person name="Barry K.W."/>
            <person name="Cichocki N."/>
            <person name="Veneault-Fourrey C."/>
            <person name="LaButti K."/>
            <person name="Lindquist E.A."/>
            <person name="Lipzen A."/>
            <person name="Lundell T."/>
            <person name="Morin E."/>
            <person name="Murat C."/>
            <person name="Riley R."/>
            <person name="Ohm R."/>
            <person name="Sun H."/>
            <person name="Tunlid A."/>
            <person name="Henrissat B."/>
            <person name="Grigoriev I.V."/>
            <person name="Hibbett D.S."/>
            <person name="Martin F."/>
        </authorList>
    </citation>
    <scope>NUCLEOTIDE SEQUENCE [LARGE SCALE GENOMIC DNA]</scope>
    <source>
        <strain evidence="2">Ve08.2h10</strain>
    </source>
</reference>
<evidence type="ECO:0000313" key="2">
    <source>
        <dbReference type="Proteomes" id="UP000054538"/>
    </source>
</evidence>